<dbReference type="Pfam" id="PF00014">
    <property type="entry name" value="Kunitz_BPTI"/>
    <property type="match status" value="3"/>
</dbReference>
<keyword evidence="6" id="KW-1015">Disulfide bond</keyword>
<dbReference type="SMART" id="SM00131">
    <property type="entry name" value="KU"/>
    <property type="match status" value="3"/>
</dbReference>
<evidence type="ECO:0000256" key="7">
    <source>
        <dbReference type="ARBA" id="ARBA00023180"/>
    </source>
</evidence>
<dbReference type="STRING" id="113540.ENSSFOP00015009232"/>
<dbReference type="FunFam" id="4.10.410.10:FF:000006">
    <property type="entry name" value="Serine peptidase inhibitor, Kunitz type 1"/>
    <property type="match status" value="2"/>
</dbReference>
<feature type="transmembrane region" description="Helical" evidence="8">
    <location>
        <begin position="344"/>
        <end position="367"/>
    </location>
</feature>
<dbReference type="Gene3D" id="4.10.410.10">
    <property type="entry name" value="Pancreatic trypsin inhibitor Kunitz domain"/>
    <property type="match status" value="3"/>
</dbReference>
<gene>
    <name evidence="11" type="ORF">Z043_113214</name>
</gene>
<dbReference type="InterPro" id="IPR020901">
    <property type="entry name" value="Prtase_inh_Kunz-CS"/>
</dbReference>
<dbReference type="Proteomes" id="UP000034805">
    <property type="component" value="Unassembled WGS sequence"/>
</dbReference>
<dbReference type="InterPro" id="IPR002223">
    <property type="entry name" value="Kunitz_BPTI"/>
</dbReference>
<feature type="domain" description="BPTI/Kunitz inhibitor" evidence="10">
    <location>
        <begin position="277"/>
        <end position="327"/>
    </location>
</feature>
<dbReference type="EMBL" id="JARO02004653">
    <property type="protein sequence ID" value="KPP68130.1"/>
    <property type="molecule type" value="Genomic_DNA"/>
</dbReference>
<dbReference type="GO" id="GO:0016020">
    <property type="term" value="C:membrane"/>
    <property type="evidence" value="ECO:0007669"/>
    <property type="project" value="UniProtKB-SubCell"/>
</dbReference>
<comment type="caution">
    <text evidence="11">The sequence shown here is derived from an EMBL/GenBank/DDBJ whole genome shotgun (WGS) entry which is preliminary data.</text>
</comment>
<evidence type="ECO:0000256" key="8">
    <source>
        <dbReference type="SAM" id="Phobius"/>
    </source>
</evidence>
<dbReference type="SMART" id="SM00765">
    <property type="entry name" value="MANEC"/>
    <property type="match status" value="1"/>
</dbReference>
<organism evidence="11 12">
    <name type="scientific">Scleropages formosus</name>
    <name type="common">Asian bonytongue</name>
    <name type="synonym">Osteoglossum formosum</name>
    <dbReference type="NCBI Taxonomy" id="113540"/>
    <lineage>
        <taxon>Eukaryota</taxon>
        <taxon>Metazoa</taxon>
        <taxon>Chordata</taxon>
        <taxon>Craniata</taxon>
        <taxon>Vertebrata</taxon>
        <taxon>Euteleostomi</taxon>
        <taxon>Actinopterygii</taxon>
        <taxon>Neopterygii</taxon>
        <taxon>Teleostei</taxon>
        <taxon>Osteoglossocephala</taxon>
        <taxon>Osteoglossomorpha</taxon>
        <taxon>Osteoglossiformes</taxon>
        <taxon>Osteoglossidae</taxon>
        <taxon>Scleropages</taxon>
    </lineage>
</organism>
<dbReference type="PROSITE" id="PS00280">
    <property type="entry name" value="BPTI_KUNITZ_1"/>
    <property type="match status" value="2"/>
</dbReference>
<feature type="domain" description="BPTI/Kunitz inhibitor" evidence="10">
    <location>
        <begin position="209"/>
        <end position="259"/>
    </location>
</feature>
<dbReference type="FunFam" id="4.10.410.10:FF:000004">
    <property type="entry name" value="Tissue factor pathway inhibitor"/>
    <property type="match status" value="1"/>
</dbReference>
<reference evidence="11 12" key="1">
    <citation type="submission" date="2015-08" db="EMBL/GenBank/DDBJ databases">
        <title>The genome of the Asian arowana (Scleropages formosus).</title>
        <authorList>
            <person name="Tan M.H."/>
            <person name="Gan H.M."/>
            <person name="Croft L.J."/>
            <person name="Austin C.M."/>
        </authorList>
    </citation>
    <scope>NUCLEOTIDE SEQUENCE [LARGE SCALE GENOMIC DNA]</scope>
    <source>
        <strain evidence="11">Aro1</strain>
    </source>
</reference>
<dbReference type="InterPro" id="IPR011106">
    <property type="entry name" value="MANSC_N"/>
</dbReference>
<evidence type="ECO:0000256" key="2">
    <source>
        <dbReference type="ARBA" id="ARBA00022690"/>
    </source>
</evidence>
<keyword evidence="5 8" id="KW-0472">Membrane</keyword>
<evidence type="ECO:0000256" key="4">
    <source>
        <dbReference type="ARBA" id="ARBA00022900"/>
    </source>
</evidence>
<sequence>MGRVWRVLFFCVLLSGVAAQQCPQIMERLVDQGVDPQSFDRGAGYSGRLSNVSSSAECMEACCKMEDCHLALAQPSSDGLFACLLLSCRKGGQDVCSLSPASGDTVYLKKETAPESGDSVRSDTAADRCRSPMEVGFCRAAFPRFYYDVTNQTCKMFIYGGCAGNQNNFENIEDCQAACSGVTGFVEPSNATSGPAFRRMLMNDKQEHCEALPDQGFCRAAFQRYFYNASARTCQLFTYGGCKGNKNNYLTMEECMADCSGNNIPNAMKSTDDKDACTAAYDAGRCRASFPRFYFDPKTKTCLPFIYGGCGGNSNRYSTVTECMSRCTGAGGQHEHHSSHPNPAFFLVATLAIMSTVLLVGFVLLWVQRARARRQTHDDKEELLPEDKILKVTSA</sequence>
<dbReference type="PROSITE" id="PS50279">
    <property type="entry name" value="BPTI_KUNITZ_2"/>
    <property type="match status" value="3"/>
</dbReference>
<evidence type="ECO:0000256" key="9">
    <source>
        <dbReference type="SAM" id="SignalP"/>
    </source>
</evidence>
<evidence type="ECO:0000313" key="12">
    <source>
        <dbReference type="Proteomes" id="UP000034805"/>
    </source>
</evidence>
<keyword evidence="3 9" id="KW-0732">Signal</keyword>
<keyword evidence="7" id="KW-0325">Glycoprotein</keyword>
<dbReference type="AlphaFoldDB" id="A0A0P7U1Y1"/>
<dbReference type="SUPFAM" id="SSF57362">
    <property type="entry name" value="BPTI-like"/>
    <property type="match status" value="3"/>
</dbReference>
<dbReference type="PRINTS" id="PR00759">
    <property type="entry name" value="BASICPTASE"/>
</dbReference>
<comment type="subcellular location">
    <subcellularLocation>
        <location evidence="1">Membrane</location>
    </subcellularLocation>
</comment>
<dbReference type="PANTHER" id="PTHR47247">
    <property type="entry name" value="KUNITZ-TYPE PROTEASE INHIBITOR 2"/>
    <property type="match status" value="1"/>
</dbReference>
<keyword evidence="8" id="KW-0812">Transmembrane</keyword>
<proteinExistence type="predicted"/>
<feature type="signal peptide" evidence="9">
    <location>
        <begin position="1"/>
        <end position="19"/>
    </location>
</feature>
<name>A0A0P7U1Y1_SCLFO</name>
<dbReference type="GO" id="GO:0004867">
    <property type="term" value="F:serine-type endopeptidase inhibitor activity"/>
    <property type="evidence" value="ECO:0007669"/>
    <property type="project" value="UniProtKB-KW"/>
</dbReference>
<evidence type="ECO:0000256" key="6">
    <source>
        <dbReference type="ARBA" id="ARBA00023157"/>
    </source>
</evidence>
<accession>A0A0P7U1Y1</accession>
<evidence type="ECO:0000256" key="3">
    <source>
        <dbReference type="ARBA" id="ARBA00022729"/>
    </source>
</evidence>
<dbReference type="CDD" id="cd00109">
    <property type="entry name" value="Kunitz-type"/>
    <property type="match status" value="1"/>
</dbReference>
<dbReference type="Pfam" id="PF07502">
    <property type="entry name" value="MANEC"/>
    <property type="match status" value="1"/>
</dbReference>
<keyword evidence="4" id="KW-0722">Serine protease inhibitor</keyword>
<evidence type="ECO:0000256" key="1">
    <source>
        <dbReference type="ARBA" id="ARBA00004370"/>
    </source>
</evidence>
<evidence type="ECO:0000313" key="11">
    <source>
        <dbReference type="EMBL" id="KPP68130.1"/>
    </source>
</evidence>
<dbReference type="InterPro" id="IPR013980">
    <property type="entry name" value="MANSC_dom"/>
</dbReference>
<feature type="chain" id="PRO_5006143142" evidence="9">
    <location>
        <begin position="20"/>
        <end position="395"/>
    </location>
</feature>
<evidence type="ECO:0000259" key="10">
    <source>
        <dbReference type="PROSITE" id="PS50279"/>
    </source>
</evidence>
<keyword evidence="2" id="KW-0646">Protease inhibitor</keyword>
<keyword evidence="8" id="KW-1133">Transmembrane helix</keyword>
<dbReference type="PANTHER" id="PTHR47247:SF1">
    <property type="entry name" value="KUNITZ-TYPE PROTEASE INHIBITOR 2"/>
    <property type="match status" value="1"/>
</dbReference>
<dbReference type="InterPro" id="IPR036880">
    <property type="entry name" value="Kunitz_BPTI_sf"/>
</dbReference>
<feature type="domain" description="BPTI/Kunitz inhibitor" evidence="10">
    <location>
        <begin position="129"/>
        <end position="179"/>
    </location>
</feature>
<protein>
    <submittedName>
        <fullName evidence="11">Kunitz-type serine protease inhibitor 6-like</fullName>
    </submittedName>
</protein>
<evidence type="ECO:0000256" key="5">
    <source>
        <dbReference type="ARBA" id="ARBA00023136"/>
    </source>
</evidence>